<evidence type="ECO:0000313" key="2">
    <source>
        <dbReference type="Proteomes" id="UP001596091"/>
    </source>
</evidence>
<comment type="caution">
    <text evidence="1">The sequence shown here is derived from an EMBL/GenBank/DDBJ whole genome shotgun (WGS) entry which is preliminary data.</text>
</comment>
<name>A0ABW1EKI1_9BACT</name>
<dbReference type="RefSeq" id="WP_263333077.1">
    <property type="nucleotide sequence ID" value="NZ_JAGSYH010000001.1"/>
</dbReference>
<gene>
    <name evidence="1" type="ORF">ACFPT7_19540</name>
</gene>
<dbReference type="InterPro" id="IPR051200">
    <property type="entry name" value="Host-pathogen_enzymatic-act"/>
</dbReference>
<protein>
    <submittedName>
        <fullName evidence="1">YncE family protein</fullName>
    </submittedName>
</protein>
<sequence>MSKFFQQYFGAGPGDVRPAESSDRFSKLYSKFQVPHTVAFCAAAALIAGLSGCGDNLRPTVTPITGTGPAAQPLSYAFVVSAPTNSSTAAGYATVIDYSGDTIMATAATGPSPKTFAINTGTVGWTLNEDGTVSNVPISTQLQEKNITYSTLNPIPAAGTTSTDPAGLDPVVALFGASTGLFALDVNLNELDVLTGSPDAFKLDVPVDPTPVTAVGVAGATRIYSISQTVPYLTPITLDGAQVDGGVACSIDPHSADLAGFTGVADGVNTSLYTVTSHIPLGVCPDYAVGTPDTRRIYVLNRGSDTISVINSQNDALDSCVCPPAGCVNQNGQTYTCHPTLPLSLTAVSNTGIAPPNGTTGLPQIAGPVYAEYNAATQQLVVSNFDGSTVNIIDVSLDEYGNDSQTFGTTYTVNVGKNPASVTVLNDGSRAYTANQTDGTVSIINLSSHTIETTLAVTGNPRTVVSTQNSLYGKVYVVSPNSPYITVIRTDQDIVSTTVLVQGNAIDARSTTQDGSTSNTNLISRMPGAGQPCFLPLSTFSSAAPVTLANCSALSASEMSSATLSTAARRGSKKI</sequence>
<proteinExistence type="predicted"/>
<dbReference type="PANTHER" id="PTHR47197">
    <property type="entry name" value="PROTEIN NIRF"/>
    <property type="match status" value="1"/>
</dbReference>
<dbReference type="PANTHER" id="PTHR47197:SF3">
    <property type="entry name" value="DIHYDRO-HEME D1 DEHYDROGENASE"/>
    <property type="match status" value="1"/>
</dbReference>
<dbReference type="InterPro" id="IPR015943">
    <property type="entry name" value="WD40/YVTN_repeat-like_dom_sf"/>
</dbReference>
<evidence type="ECO:0000313" key="1">
    <source>
        <dbReference type="EMBL" id="MFC5864510.1"/>
    </source>
</evidence>
<organism evidence="1 2">
    <name type="scientific">Acidicapsa dinghuensis</name>
    <dbReference type="NCBI Taxonomy" id="2218256"/>
    <lineage>
        <taxon>Bacteria</taxon>
        <taxon>Pseudomonadati</taxon>
        <taxon>Acidobacteriota</taxon>
        <taxon>Terriglobia</taxon>
        <taxon>Terriglobales</taxon>
        <taxon>Acidobacteriaceae</taxon>
        <taxon>Acidicapsa</taxon>
    </lineage>
</organism>
<dbReference type="EMBL" id="JBHSPH010000010">
    <property type="protein sequence ID" value="MFC5864510.1"/>
    <property type="molecule type" value="Genomic_DNA"/>
</dbReference>
<dbReference type="InterPro" id="IPR011048">
    <property type="entry name" value="Haem_d1_sf"/>
</dbReference>
<dbReference type="SUPFAM" id="SSF51004">
    <property type="entry name" value="C-terminal (heme d1) domain of cytochrome cd1-nitrite reductase"/>
    <property type="match status" value="1"/>
</dbReference>
<dbReference type="Proteomes" id="UP001596091">
    <property type="component" value="Unassembled WGS sequence"/>
</dbReference>
<accession>A0ABW1EKI1</accession>
<keyword evidence="2" id="KW-1185">Reference proteome</keyword>
<dbReference type="Gene3D" id="2.130.10.10">
    <property type="entry name" value="YVTN repeat-like/Quinoprotein amine dehydrogenase"/>
    <property type="match status" value="2"/>
</dbReference>
<reference evidence="2" key="1">
    <citation type="journal article" date="2019" name="Int. J. Syst. Evol. Microbiol.">
        <title>The Global Catalogue of Microorganisms (GCM) 10K type strain sequencing project: providing services to taxonomists for standard genome sequencing and annotation.</title>
        <authorList>
            <consortium name="The Broad Institute Genomics Platform"/>
            <consortium name="The Broad Institute Genome Sequencing Center for Infectious Disease"/>
            <person name="Wu L."/>
            <person name="Ma J."/>
        </authorList>
    </citation>
    <scope>NUCLEOTIDE SEQUENCE [LARGE SCALE GENOMIC DNA]</scope>
    <source>
        <strain evidence="2">JCM 4087</strain>
    </source>
</reference>